<dbReference type="InterPro" id="IPR043561">
    <property type="entry name" value="LHW-like"/>
</dbReference>
<evidence type="ECO:0000259" key="3">
    <source>
        <dbReference type="Pfam" id="PF14215"/>
    </source>
</evidence>
<evidence type="ECO:0000313" key="5">
    <source>
        <dbReference type="EMBL" id="KAG6489450.1"/>
    </source>
</evidence>
<dbReference type="AlphaFoldDB" id="A0A8J5KGP8"/>
<evidence type="ECO:0000313" key="6">
    <source>
        <dbReference type="Proteomes" id="UP000734854"/>
    </source>
</evidence>
<keyword evidence="6" id="KW-1185">Reference proteome</keyword>
<dbReference type="GO" id="GO:0003700">
    <property type="term" value="F:DNA-binding transcription factor activity"/>
    <property type="evidence" value="ECO:0007669"/>
    <property type="project" value="InterPro"/>
</dbReference>
<keyword evidence="1" id="KW-0805">Transcription regulation</keyword>
<dbReference type="Proteomes" id="UP000734854">
    <property type="component" value="Unassembled WGS sequence"/>
</dbReference>
<dbReference type="InterPro" id="IPR025610">
    <property type="entry name" value="MYC/MYB_N"/>
</dbReference>
<accession>A0A8J5KGP8</accession>
<dbReference type="PANTHER" id="PTHR46196">
    <property type="entry name" value="TRANSCRIPTION FACTOR BHLH155-LIKE ISOFORM X1-RELATED"/>
    <property type="match status" value="1"/>
</dbReference>
<feature type="domain" description="Transcription factor MYC/MYB N-terminal" evidence="3">
    <location>
        <begin position="141"/>
        <end position="302"/>
    </location>
</feature>
<dbReference type="PANTHER" id="PTHR46196:SF4">
    <property type="entry name" value="TRANSCRIPTION FACTOR LHW"/>
    <property type="match status" value="1"/>
</dbReference>
<dbReference type="EMBL" id="JACMSC010000014">
    <property type="protein sequence ID" value="KAG6489450.1"/>
    <property type="molecule type" value="Genomic_DNA"/>
</dbReference>
<feature type="domain" description="BHLH" evidence="4">
    <location>
        <begin position="790"/>
        <end position="847"/>
    </location>
</feature>
<protein>
    <recommendedName>
        <fullName evidence="7">BHLH domain-containing protein</fullName>
    </recommendedName>
</protein>
<dbReference type="Pfam" id="PF23176">
    <property type="entry name" value="bHLH_LHW"/>
    <property type="match status" value="1"/>
</dbReference>
<name>A0A8J5KGP8_ZINOF</name>
<comment type="caution">
    <text evidence="5">The sequence shown here is derived from an EMBL/GenBank/DDBJ whole genome shotgun (WGS) entry which is preliminary data.</text>
</comment>
<keyword evidence="2" id="KW-0804">Transcription</keyword>
<dbReference type="InterPro" id="IPR011598">
    <property type="entry name" value="bHLH_dom"/>
</dbReference>
<dbReference type="GO" id="GO:0046983">
    <property type="term" value="F:protein dimerization activity"/>
    <property type="evidence" value="ECO:0007669"/>
    <property type="project" value="InterPro"/>
</dbReference>
<dbReference type="Pfam" id="PF14215">
    <property type="entry name" value="bHLH-MYC_N"/>
    <property type="match status" value="1"/>
</dbReference>
<evidence type="ECO:0000256" key="2">
    <source>
        <dbReference type="ARBA" id="ARBA00023163"/>
    </source>
</evidence>
<evidence type="ECO:0008006" key="7">
    <source>
        <dbReference type="Google" id="ProtNLM"/>
    </source>
</evidence>
<evidence type="ECO:0000256" key="1">
    <source>
        <dbReference type="ARBA" id="ARBA00023015"/>
    </source>
</evidence>
<proteinExistence type="predicted"/>
<gene>
    <name evidence="5" type="ORF">ZIOFF_050719</name>
</gene>
<evidence type="ECO:0000259" key="4">
    <source>
        <dbReference type="Pfam" id="PF23176"/>
    </source>
</evidence>
<reference evidence="5 6" key="1">
    <citation type="submission" date="2020-08" db="EMBL/GenBank/DDBJ databases">
        <title>Plant Genome Project.</title>
        <authorList>
            <person name="Zhang R.-G."/>
        </authorList>
    </citation>
    <scope>NUCLEOTIDE SEQUENCE [LARGE SCALE GENOMIC DNA]</scope>
    <source>
        <tissue evidence="5">Rhizome</tissue>
    </source>
</reference>
<organism evidence="5 6">
    <name type="scientific">Zingiber officinale</name>
    <name type="common">Ginger</name>
    <name type="synonym">Amomum zingiber</name>
    <dbReference type="NCBI Taxonomy" id="94328"/>
    <lineage>
        <taxon>Eukaryota</taxon>
        <taxon>Viridiplantae</taxon>
        <taxon>Streptophyta</taxon>
        <taxon>Embryophyta</taxon>
        <taxon>Tracheophyta</taxon>
        <taxon>Spermatophyta</taxon>
        <taxon>Magnoliopsida</taxon>
        <taxon>Liliopsida</taxon>
        <taxon>Zingiberales</taxon>
        <taxon>Zingiberaceae</taxon>
        <taxon>Zingiber</taxon>
    </lineage>
</organism>
<sequence length="975" mass="108829">MEWTPAKEQQTGPLLALLIYYEPHVSLQNPVFDFCGSLSYSVAFLLREVLLSPRLLSRNGKNDDRLVCCFNKRAALLVRGFSRSLSWSSANDSEDGGGVGARDDEEEAWRTADEARWLGLLPGVWIDALSSALRRTMPLPLREVLRRFCVEVGWSYAVFWRVIPSGDQMFRLLKWGDGHCERIVEGTDISIYQNPTEGNVIEHICRSQNKLSTLVNTVMVSEVHVMGAGIVGKAALTGTHQWIFQCDLNDYCLVLAELNKQFSAGIQTLAIIPVPSHGVLQFGSVNMVIEDISFVNFTRDLFTLTRYVPAAILSDMSSSCLNEKVPEYEFPALPPDQSVYIKSNQFHYQHGDASALESVIQLYLDTYFVLTKQNSSSLWMPLHDIFGQGNTPFSHFIELECWSSGSQKRNKLPDIRWLRNANPPADDETHLCSCSSMVMEEPLLDASCSRSQVVDTKNGSRLSSSVITQLKSFVSMCAFPLDGLNTRMHSEKIKTSAINKQHGLSVAKEIKNCCTVSTTVEACQNLNPANYPVGIEMLSENPKSRTHSLIKMFKATGMTGKQKMEQDVSQDLGVPCREKQDYWCRNVGASSEVVSHLYEESLYVASQTDNRDDFLAKLDFDSMFEPLHCSLIDYISDKRNSHDADMDHSAYISQFSSCHNVDALGNLVSCNVKPEETNPDQLLDAVISKFNYCAKVHAMWSSPVQFPGESFGVCIPMKADGAESDISASITDNVGGIYAINSTCRSQLCSQSGNCQNTINDIVSPKKRNNAGEAGQFVRKRVRPGQNRTRSRPKDHQLIQDCLDELREIVPDGEECTIDTLLDKTIKHMLFLQSVINHTEKLKKSGEPRITKEERGLLLKDNFVGGATWAFEIGSKFLTCPIIVEDIDSPCQMLVEMLCEEQGLFLEIADLIRGLGLTILKGVMEARNTKVWARFAVEAKRDVTRMEIVFSLIPLLEPSEGSSNITQGDGGVDYR</sequence>